<evidence type="ECO:0000256" key="1">
    <source>
        <dbReference type="ARBA" id="ARBA00004141"/>
    </source>
</evidence>
<sequence>MKGAGTQSSIWACQIGKDCVMPGLYAMVGAAAALGGVTRMTVSLVVIMFELTGSLEFIVPTMVAVMFAKWVGDAIYKLVSGLWSASC</sequence>
<dbReference type="SUPFAM" id="SSF81340">
    <property type="entry name" value="Clc chloride channel"/>
    <property type="match status" value="1"/>
</dbReference>
<feature type="transmembrane region" description="Helical" evidence="8">
    <location>
        <begin position="24"/>
        <end position="49"/>
    </location>
</feature>
<evidence type="ECO:0000256" key="2">
    <source>
        <dbReference type="ARBA" id="ARBA00022448"/>
    </source>
</evidence>
<dbReference type="Pfam" id="PF00654">
    <property type="entry name" value="Voltage_CLC"/>
    <property type="match status" value="1"/>
</dbReference>
<evidence type="ECO:0000256" key="5">
    <source>
        <dbReference type="ARBA" id="ARBA00023065"/>
    </source>
</evidence>
<dbReference type="GO" id="GO:0005247">
    <property type="term" value="F:voltage-gated chloride channel activity"/>
    <property type="evidence" value="ECO:0007669"/>
    <property type="project" value="TreeGrafter"/>
</dbReference>
<feature type="transmembrane region" description="Helical" evidence="8">
    <location>
        <begin position="55"/>
        <end position="72"/>
    </location>
</feature>
<dbReference type="InterPro" id="IPR001807">
    <property type="entry name" value="ClC"/>
</dbReference>
<proteinExistence type="predicted"/>
<dbReference type="GO" id="GO:0005794">
    <property type="term" value="C:Golgi apparatus"/>
    <property type="evidence" value="ECO:0007669"/>
    <property type="project" value="TreeGrafter"/>
</dbReference>
<keyword evidence="4 8" id="KW-1133">Transmembrane helix</keyword>
<organism evidence="11">
    <name type="scientific">Anisakis simplex</name>
    <name type="common">Herring worm</name>
    <dbReference type="NCBI Taxonomy" id="6269"/>
    <lineage>
        <taxon>Eukaryota</taxon>
        <taxon>Metazoa</taxon>
        <taxon>Ecdysozoa</taxon>
        <taxon>Nematoda</taxon>
        <taxon>Chromadorea</taxon>
        <taxon>Rhabditida</taxon>
        <taxon>Spirurina</taxon>
        <taxon>Ascaridomorpha</taxon>
        <taxon>Ascaridoidea</taxon>
        <taxon>Anisakidae</taxon>
        <taxon>Anisakis</taxon>
        <taxon>Anisakis simplex complex</taxon>
    </lineage>
</organism>
<protein>
    <submittedName>
        <fullName evidence="11">Chloride channel protein</fullName>
    </submittedName>
</protein>
<dbReference type="OrthoDB" id="2433935at2759"/>
<evidence type="ECO:0000313" key="9">
    <source>
        <dbReference type="EMBL" id="VDK26334.1"/>
    </source>
</evidence>
<keyword evidence="7" id="KW-0868">Chloride</keyword>
<keyword evidence="5" id="KW-0406">Ion transport</keyword>
<dbReference type="WBParaSite" id="ASIM_0000618301-mRNA-1">
    <property type="protein sequence ID" value="ASIM_0000618301-mRNA-1"/>
    <property type="gene ID" value="ASIM_0000618301"/>
</dbReference>
<dbReference type="EMBL" id="UYRR01012383">
    <property type="protein sequence ID" value="VDK26334.1"/>
    <property type="molecule type" value="Genomic_DNA"/>
</dbReference>
<dbReference type="PANTHER" id="PTHR45711:SF6">
    <property type="entry name" value="CHLORIDE CHANNEL PROTEIN"/>
    <property type="match status" value="1"/>
</dbReference>
<evidence type="ECO:0000313" key="11">
    <source>
        <dbReference type="WBParaSite" id="ASIM_0000618301-mRNA-1"/>
    </source>
</evidence>
<name>A0A0M3JEY4_ANISI</name>
<keyword evidence="10" id="KW-1185">Reference proteome</keyword>
<dbReference type="GO" id="GO:0005886">
    <property type="term" value="C:plasma membrane"/>
    <property type="evidence" value="ECO:0007669"/>
    <property type="project" value="TreeGrafter"/>
</dbReference>
<evidence type="ECO:0000256" key="4">
    <source>
        <dbReference type="ARBA" id="ARBA00022989"/>
    </source>
</evidence>
<dbReference type="AlphaFoldDB" id="A0A0M3JEY4"/>
<reference evidence="9 10" key="2">
    <citation type="submission" date="2018-11" db="EMBL/GenBank/DDBJ databases">
        <authorList>
            <consortium name="Pathogen Informatics"/>
        </authorList>
    </citation>
    <scope>NUCLEOTIDE SEQUENCE [LARGE SCALE GENOMIC DNA]</scope>
</reference>
<comment type="subcellular location">
    <subcellularLocation>
        <location evidence="1">Membrane</location>
        <topology evidence="1">Multi-pass membrane protein</topology>
    </subcellularLocation>
</comment>
<dbReference type="InterPro" id="IPR014743">
    <property type="entry name" value="Cl-channel_core"/>
</dbReference>
<gene>
    <name evidence="9" type="ORF">ASIM_LOCUS5965</name>
</gene>
<dbReference type="Gene3D" id="1.10.3080.10">
    <property type="entry name" value="Clc chloride channel"/>
    <property type="match status" value="1"/>
</dbReference>
<keyword evidence="2" id="KW-0813">Transport</keyword>
<accession>A0A0M3JEY4</accession>
<evidence type="ECO:0000313" key="10">
    <source>
        <dbReference type="Proteomes" id="UP000267096"/>
    </source>
</evidence>
<keyword evidence="3 8" id="KW-0812">Transmembrane</keyword>
<evidence type="ECO:0000256" key="6">
    <source>
        <dbReference type="ARBA" id="ARBA00023136"/>
    </source>
</evidence>
<dbReference type="GO" id="GO:0008021">
    <property type="term" value="C:synaptic vesicle"/>
    <property type="evidence" value="ECO:0007669"/>
    <property type="project" value="TreeGrafter"/>
</dbReference>
<dbReference type="GO" id="GO:0005769">
    <property type="term" value="C:early endosome"/>
    <property type="evidence" value="ECO:0007669"/>
    <property type="project" value="TreeGrafter"/>
</dbReference>
<evidence type="ECO:0000256" key="3">
    <source>
        <dbReference type="ARBA" id="ARBA00022692"/>
    </source>
</evidence>
<dbReference type="PRINTS" id="PR00762">
    <property type="entry name" value="CLCHANNEL"/>
</dbReference>
<keyword evidence="6 8" id="KW-0472">Membrane</keyword>
<dbReference type="PANTHER" id="PTHR45711">
    <property type="entry name" value="CHLORIDE CHANNEL PROTEIN"/>
    <property type="match status" value="1"/>
</dbReference>
<evidence type="ECO:0000256" key="8">
    <source>
        <dbReference type="SAM" id="Phobius"/>
    </source>
</evidence>
<evidence type="ECO:0000256" key="7">
    <source>
        <dbReference type="ARBA" id="ARBA00023214"/>
    </source>
</evidence>
<dbReference type="Proteomes" id="UP000267096">
    <property type="component" value="Unassembled WGS sequence"/>
</dbReference>
<reference evidence="11" key="1">
    <citation type="submission" date="2017-02" db="UniProtKB">
        <authorList>
            <consortium name="WormBaseParasite"/>
        </authorList>
    </citation>
    <scope>IDENTIFICATION</scope>
</reference>